<dbReference type="InterPro" id="IPR038718">
    <property type="entry name" value="SNF2-like_sf"/>
</dbReference>
<feature type="region of interest" description="Disordered" evidence="1">
    <location>
        <begin position="2193"/>
        <end position="2238"/>
    </location>
</feature>
<feature type="domain" description="Helicase C-terminal" evidence="2">
    <location>
        <begin position="484"/>
        <end position="647"/>
    </location>
</feature>
<organism evidence="3">
    <name type="scientific">Panicum hallii</name>
    <dbReference type="NCBI Taxonomy" id="206008"/>
    <lineage>
        <taxon>Eukaryota</taxon>
        <taxon>Viridiplantae</taxon>
        <taxon>Streptophyta</taxon>
        <taxon>Embryophyta</taxon>
        <taxon>Tracheophyta</taxon>
        <taxon>Spermatophyta</taxon>
        <taxon>Magnoliopsida</taxon>
        <taxon>Liliopsida</taxon>
        <taxon>Poales</taxon>
        <taxon>Poaceae</taxon>
        <taxon>PACMAD clade</taxon>
        <taxon>Panicoideae</taxon>
        <taxon>Panicodae</taxon>
        <taxon>Paniceae</taxon>
        <taxon>Panicinae</taxon>
        <taxon>Panicum</taxon>
        <taxon>Panicum sect. Panicum</taxon>
    </lineage>
</organism>
<dbReference type="GO" id="GO:0070823">
    <property type="term" value="C:HDA1 complex"/>
    <property type="evidence" value="ECO:0007669"/>
    <property type="project" value="InterPro"/>
</dbReference>
<dbReference type="Pfam" id="PF11496">
    <property type="entry name" value="HDA2-3"/>
    <property type="match status" value="1"/>
</dbReference>
<dbReference type="PANTHER" id="PTHR35116:SF2">
    <property type="entry name" value="ATP-DEPENDENT HELICASE FAMILY PROTEIN-RELATED"/>
    <property type="match status" value="1"/>
</dbReference>
<dbReference type="Gene3D" id="3.40.50.300">
    <property type="entry name" value="P-loop containing nucleotide triphosphate hydrolases"/>
    <property type="match status" value="1"/>
</dbReference>
<evidence type="ECO:0000256" key="1">
    <source>
        <dbReference type="SAM" id="MobiDB-lite"/>
    </source>
</evidence>
<sequence>MASTPGGSLIDGAAGSNTTSGNGSRNAINGPHLRSRQLFSLPPARRSSRSTPNRYRGYPPTTLGGEASGSYEKKRKVPMEEAPHGISEAVKVSGSAPLTPRDPNRSYSSKDGAKGRLSEHAMFGSARSSTKKRKCMPMSNYLSQFKPSSKVVATAVVVRSEQSSIPTKTNKVKESPFQKLQRLPHGCHPDFDNDHLYSVNKLREFWHKSQGAVFVDDKEHVMKTILFILSVLPDACQPFLLLTNASLPLWEAEFSRFAPSINIIVYDGEKDVHKLVQNPEFHENGRHTMLHVILAHPDAILENIKTLECIGWEAVIVDYCQSSVLEHVKKLKQLPTDFRVVLLSSPLKDNLLEYKNLLAFLNSEQEDNGAYVDADALAMLRARFTRHIAYERKAGSSKFLEYWVPAYLSQVQLELYSSILLANSSILQSQTATDSVGALCDIVICLWKCCNHPCLVGLQHSLSNTCDVTESTDGRMHESGKLLLLEKMIKEIRDKRLRVIVLFQSDGAVGDGMGNILEEFVRKKFGPDSYERVQNRSAFSVKQEAMNMFNDTTKGRFVFLIDSRACHSSINLSSVDTIIIYGSDLNPLNDLKALRKIKIESQLKYVRIFRLYTPFTVEEKGLVLAKQSMIIDSNGQDMLPSLSHCLLSWGISFLFSRVEDLQQDNCASKSCERNTVLMMDKVLLEFLTELSTDIDDSCKINSAIISKACMSGEFYSRNIILIGERVGVSSLDGDPPKFWLKLLNGKSCCQRNEPIIVPTEETNEARRKLSKKGEIKGSSSKFSSDVTNNNLFPETGTPSSADAHLLPEAGIENLSTPKSLHAELKRELSKLIKVLKLPDNVCFKAKQLLEYVLKNHLVVRKPQGILHAFNIALCWHAASLLKYSKLDHRESLALAADCLNYEYNEELIGFFYKKLGILGGRRNRIQNDRFSPHESSSVNLRSDHISPKQAMDLHGNFTDGTQESLSAAEQMVSDGQELVSSPEANRECHLSSEESPGRIATKRIDLFNNIFSLREKNILEKQQLEILELTSQRDNQVLRLKEVCHAVVHHIRISDIDEEIRKDQIKLVIKWFTMFMLAFFVHMKLQLAELDALQSKTWVKEQMMKEKLKQEVLLSGQLDKFLDLCNTLPDSDFDIEEFIHFKKQNGDNHVDNSLDLGCDQLLDDRLMEVTIVRNLVPSEAQMTSGAGAASESVALPDDNIHCSSDGTELQRAFSASTIPASHDSINQESSTGEARSIEHAKRDNIADPSVLPGIETSLVKGINADDDGTVAANPDHLHSPILASPPNLMTLQHSSAEAEPTDPLLAMTGRDLQTELQTSCPTLDTQHQMMYPDDSSQMNLERDTTSEILQEGTTSDHLGDSSMGFKDENVDAAAAYPLNSENQSYIAPHNTTVSPDAWEAETQIDQSSLPAQQNLVISGHPPAEAEPSSNLDTDAAWSLQPDIQPSSLMLDADSSQTRCQPETSPVLSQGGSTYHHLADGRMEIHVDNNGAVCAHQAHSESSTFAAPQSTMLPFSSEVGTHANLSSTSCLQSSDAPSTAPAAVAESSGMLGAQVEQDLHPEMAPSTSFLDVPVQRMLLDDRSQTCCRPDKATDLSEEGETEYLSCATCNLATLPVSSEAETENGQASMPAQEMRSPHAQHSLATLQLTVDDLQPPTSILPEEEERAGMLCATAARDLQHGMQPSVTAQDLQPELQASSAMHDQPAEAEGAGTSRITISAQNLQFESQPSTSVQHIPPERTHPDERIQIGLQPNTTLSPEQFTQLFTVAPAASNNFLCSSEPMRNELERLNYVIAMLSKEHEKKKSQLQTECNQEMEKIMKKYESLLQKETCTYHRWTTVLNDNYRKVFMQHSLAENWEKFMKSTPAQERSVSPRIWQAPHPFPQASSSTSATRPPVLTSFHSTGPCVQPSQVVRPSAFEAVQLQPVLPGNFYRTTPSPVGSMPARNGSFIAAGTQSHGPVPILQQFQQSRGTQSPSAMVRGDQQQLGAINPGITSLRQYAPGLLESFASVSALAGVPLTSTAAGSVQQAMPSASNSLPPFPESSLVPGSAPVSMGNFVQSPSTIPFAMAAQQAPGLIPGLHRMPGGPLNGAAGIWQAGGHLAGTNQAAPEPSPDALRLLQRQWGHAMAPPSSVQQTVTASASNPHPGPVAPSTNRYLMAVQQALIPNPARGNVAGQVNAAVGVWQHGAALPAVASQPTARGPSSSNAQPGARTGPQTSGVGAQGGSGEEVVCLSDDDE</sequence>
<feature type="region of interest" description="Disordered" evidence="1">
    <location>
        <begin position="1"/>
        <end position="130"/>
    </location>
</feature>
<feature type="compositionally biased region" description="Polar residues" evidence="1">
    <location>
        <begin position="1216"/>
        <end position="1233"/>
    </location>
</feature>
<reference evidence="3" key="1">
    <citation type="submission" date="2018-04" db="EMBL/GenBank/DDBJ databases">
        <title>WGS assembly of Panicum hallii.</title>
        <authorList>
            <person name="Lovell J."/>
            <person name="Jenkins J."/>
            <person name="Lowry D."/>
            <person name="Mamidi S."/>
            <person name="Sreedasyam A."/>
            <person name="Weng X."/>
            <person name="Barry K."/>
            <person name="Bonette J."/>
            <person name="Campitelli B."/>
            <person name="Daum C."/>
            <person name="Gordon S."/>
            <person name="Gould B."/>
            <person name="Lipzen A."/>
            <person name="Macqueen A."/>
            <person name="Palacio-Mejia J."/>
            <person name="Plott C."/>
            <person name="Shakirov E."/>
            <person name="Shu S."/>
            <person name="Yoshinaga Y."/>
            <person name="Zane M."/>
            <person name="Rokhsar D."/>
            <person name="Grimwood J."/>
            <person name="Schmutz J."/>
            <person name="Juenger T."/>
        </authorList>
    </citation>
    <scope>NUCLEOTIDE SEQUENCE [LARGE SCALE GENOMIC DNA]</scope>
    <source>
        <strain evidence="3">FIL2</strain>
    </source>
</reference>
<feature type="region of interest" description="Disordered" evidence="1">
    <location>
        <begin position="1527"/>
        <end position="1547"/>
    </location>
</feature>
<dbReference type="Pfam" id="PF25029">
    <property type="entry name" value="MOM1"/>
    <property type="match status" value="1"/>
</dbReference>
<dbReference type="GO" id="GO:0005524">
    <property type="term" value="F:ATP binding"/>
    <property type="evidence" value="ECO:0007669"/>
    <property type="project" value="InterPro"/>
</dbReference>
<dbReference type="EMBL" id="CM008046">
    <property type="protein sequence ID" value="PAN03586.1"/>
    <property type="molecule type" value="Genomic_DNA"/>
</dbReference>
<dbReference type="Proteomes" id="UP000243499">
    <property type="component" value="Chromosome 1"/>
</dbReference>
<proteinExistence type="predicted"/>
<protein>
    <recommendedName>
        <fullName evidence="2">Helicase C-terminal domain-containing protein</fullName>
    </recommendedName>
</protein>
<evidence type="ECO:0000313" key="3">
    <source>
        <dbReference type="EMBL" id="PAN03586.1"/>
    </source>
</evidence>
<dbReference type="SUPFAM" id="SSF52540">
    <property type="entry name" value="P-loop containing nucleoside triphosphate hydrolases"/>
    <property type="match status" value="2"/>
</dbReference>
<dbReference type="Gene3D" id="6.10.250.1310">
    <property type="match status" value="1"/>
</dbReference>
<feature type="compositionally biased region" description="Polar residues" evidence="1">
    <location>
        <begin position="2195"/>
        <end position="2220"/>
    </location>
</feature>
<dbReference type="Pfam" id="PF00176">
    <property type="entry name" value="SNF2-rel_dom"/>
    <property type="match status" value="1"/>
</dbReference>
<dbReference type="InterPro" id="IPR039322">
    <property type="entry name" value="MOM1"/>
</dbReference>
<dbReference type="PANTHER" id="PTHR35116">
    <property type="entry name" value="HELICASE PROTEIN MOM1"/>
    <property type="match status" value="1"/>
</dbReference>
<feature type="compositionally biased region" description="Polar residues" evidence="1">
    <location>
        <begin position="15"/>
        <end position="27"/>
    </location>
</feature>
<name>A0A2S3GKF9_9POAL</name>
<gene>
    <name evidence="3" type="ORF">PAHAL_1G006900</name>
</gene>
<dbReference type="Gene3D" id="3.40.50.10810">
    <property type="entry name" value="Tandem AAA-ATPase domain"/>
    <property type="match status" value="1"/>
</dbReference>
<dbReference type="InterPro" id="IPR000330">
    <property type="entry name" value="SNF2_N"/>
</dbReference>
<dbReference type="GO" id="GO:0031507">
    <property type="term" value="P:heterochromatin formation"/>
    <property type="evidence" value="ECO:0007669"/>
    <property type="project" value="InterPro"/>
</dbReference>
<dbReference type="Gramene" id="PAN03586">
    <property type="protein sequence ID" value="PAN03586"/>
    <property type="gene ID" value="PAHAL_1G006900"/>
</dbReference>
<dbReference type="InterPro" id="IPR027417">
    <property type="entry name" value="P-loop_NTPase"/>
</dbReference>
<feature type="compositionally biased region" description="Basic and acidic residues" evidence="1">
    <location>
        <begin position="1235"/>
        <end position="1245"/>
    </location>
</feature>
<evidence type="ECO:0000259" key="2">
    <source>
        <dbReference type="PROSITE" id="PS51194"/>
    </source>
</evidence>
<feature type="region of interest" description="Disordered" evidence="1">
    <location>
        <begin position="1216"/>
        <end position="1249"/>
    </location>
</feature>
<accession>A0A2S3GKF9</accession>
<feature type="compositionally biased region" description="Polar residues" evidence="1">
    <location>
        <begin position="2131"/>
        <end position="2143"/>
    </location>
</feature>
<dbReference type="PROSITE" id="PS51194">
    <property type="entry name" value="HELICASE_CTER"/>
    <property type="match status" value="1"/>
</dbReference>
<dbReference type="InterPro" id="IPR056882">
    <property type="entry name" value="MOM1_dom"/>
</dbReference>
<feature type="region of interest" description="Disordered" evidence="1">
    <location>
        <begin position="2128"/>
        <end position="2150"/>
    </location>
</feature>
<feature type="compositionally biased region" description="Polar residues" evidence="1">
    <location>
        <begin position="1527"/>
        <end position="1536"/>
    </location>
</feature>
<dbReference type="InterPro" id="IPR021006">
    <property type="entry name" value="Hda2/3"/>
</dbReference>
<dbReference type="InterPro" id="IPR001650">
    <property type="entry name" value="Helicase_C-like"/>
</dbReference>